<evidence type="ECO:0000256" key="4">
    <source>
        <dbReference type="ARBA" id="ARBA00022692"/>
    </source>
</evidence>
<accession>A0A0U4WLP6</accession>
<dbReference type="PANTHER" id="PTHR32322">
    <property type="entry name" value="INNER MEMBRANE TRANSPORTER"/>
    <property type="match status" value="1"/>
</dbReference>
<organism evidence="7 8">
    <name type="scientific">Aneurinibacillus soli</name>
    <dbReference type="NCBI Taxonomy" id="1500254"/>
    <lineage>
        <taxon>Bacteria</taxon>
        <taxon>Bacillati</taxon>
        <taxon>Bacillota</taxon>
        <taxon>Bacilli</taxon>
        <taxon>Bacillales</taxon>
        <taxon>Paenibacillaceae</taxon>
        <taxon>Aneurinibacillus group</taxon>
        <taxon>Aneurinibacillus</taxon>
    </lineage>
</organism>
<evidence type="ECO:0000313" key="8">
    <source>
        <dbReference type="Proteomes" id="UP000217696"/>
    </source>
</evidence>
<dbReference type="PANTHER" id="PTHR32322:SF18">
    <property type="entry name" value="S-ADENOSYLMETHIONINE_S-ADENOSYLHOMOCYSTEINE TRANSPORTER"/>
    <property type="match status" value="1"/>
</dbReference>
<comment type="similarity">
    <text evidence="2">Belongs to the EamA transporter family.</text>
</comment>
<dbReference type="InterPro" id="IPR000620">
    <property type="entry name" value="EamA_dom"/>
</dbReference>
<protein>
    <submittedName>
        <fullName evidence="7">Putative amino-acid metabolite efflux pump</fullName>
    </submittedName>
</protein>
<evidence type="ECO:0000256" key="1">
    <source>
        <dbReference type="ARBA" id="ARBA00004651"/>
    </source>
</evidence>
<reference evidence="7 8" key="1">
    <citation type="submission" date="2015-12" db="EMBL/GenBank/DDBJ databases">
        <title>Genome sequence of Aneurinibacillus soli.</title>
        <authorList>
            <person name="Lee J.S."/>
            <person name="Lee K.C."/>
            <person name="Kim K.K."/>
            <person name="Lee B.W."/>
        </authorList>
    </citation>
    <scope>NUCLEOTIDE SEQUENCE [LARGE SCALE GENOMIC DNA]</scope>
    <source>
        <strain evidence="7 8">CB4</strain>
    </source>
</reference>
<dbReference type="EMBL" id="AP017312">
    <property type="protein sequence ID" value="BAU29304.1"/>
    <property type="molecule type" value="Genomic_DNA"/>
</dbReference>
<evidence type="ECO:0000313" key="7">
    <source>
        <dbReference type="EMBL" id="BAU29304.1"/>
    </source>
</evidence>
<dbReference type="InterPro" id="IPR037185">
    <property type="entry name" value="EmrE-like"/>
</dbReference>
<evidence type="ECO:0000256" key="5">
    <source>
        <dbReference type="ARBA" id="ARBA00022989"/>
    </source>
</evidence>
<dbReference type="Pfam" id="PF00892">
    <property type="entry name" value="EamA"/>
    <property type="match status" value="2"/>
</dbReference>
<sequence length="304" mass="33399">MNARTFFTSRAGLASTAAFVCLLWGSAFPFIKLSYPLLDIRPNEMSEQILFAGYRFFLASLMLWLFLILTRRPLRITRAALPALLQIGLFQTTLQYVLFYIGLSYSTGIQGSIISGSATFFSILLAHYLYSNDRMNMRRIIGLMLGFAGVLLASGTTGALTFSFGLGEFALLASAFCNALGGILAKNRAASFDTVYLTTYQMMIGSLFLLGFGAMGAGIAPFHFNGQALVYLLYLSFLSAAGFSLWNTLLSYNKVGRVSIYFFLIPVFGVLLSALLLHEALHKIVFIALLLVTAGIYIVNREKS</sequence>
<proteinExistence type="inferred from homology"/>
<dbReference type="AlphaFoldDB" id="A0A0U4WLP6"/>
<name>A0A0U4WLP6_9BACL</name>
<evidence type="ECO:0000256" key="2">
    <source>
        <dbReference type="ARBA" id="ARBA00007362"/>
    </source>
</evidence>
<dbReference type="RefSeq" id="WP_096466990.1">
    <property type="nucleotide sequence ID" value="NZ_AP017312.1"/>
</dbReference>
<dbReference type="GO" id="GO:0005886">
    <property type="term" value="C:plasma membrane"/>
    <property type="evidence" value="ECO:0007669"/>
    <property type="project" value="UniProtKB-SubCell"/>
</dbReference>
<keyword evidence="6" id="KW-0472">Membrane</keyword>
<dbReference type="SUPFAM" id="SSF103481">
    <property type="entry name" value="Multidrug resistance efflux transporter EmrE"/>
    <property type="match status" value="2"/>
</dbReference>
<dbReference type="OrthoDB" id="3190463at2"/>
<comment type="subcellular location">
    <subcellularLocation>
        <location evidence="1">Cell membrane</location>
        <topology evidence="1">Multi-pass membrane protein</topology>
    </subcellularLocation>
</comment>
<keyword evidence="4" id="KW-0812">Transmembrane</keyword>
<dbReference type="InterPro" id="IPR050638">
    <property type="entry name" value="AA-Vitamin_Transporters"/>
</dbReference>
<evidence type="ECO:0000256" key="3">
    <source>
        <dbReference type="ARBA" id="ARBA00022475"/>
    </source>
</evidence>
<dbReference type="KEGG" id="asoc:CB4_03491"/>
<gene>
    <name evidence="7" type="primary">eamA_3</name>
    <name evidence="7" type="ORF">CB4_03491</name>
</gene>
<keyword evidence="5" id="KW-1133">Transmembrane helix</keyword>
<evidence type="ECO:0000256" key="6">
    <source>
        <dbReference type="ARBA" id="ARBA00023136"/>
    </source>
</evidence>
<keyword evidence="8" id="KW-1185">Reference proteome</keyword>
<keyword evidence="3" id="KW-1003">Cell membrane</keyword>
<dbReference type="Proteomes" id="UP000217696">
    <property type="component" value="Chromosome"/>
</dbReference>